<dbReference type="RefSeq" id="WP_189640699.1">
    <property type="nucleotide sequence ID" value="NZ_BMZF01000005.1"/>
</dbReference>
<proteinExistence type="predicted"/>
<dbReference type="InterPro" id="IPR006342">
    <property type="entry name" value="FkbM_mtfrase"/>
</dbReference>
<organism evidence="3 4">
    <name type="scientific">Paramylibacter ulvae</name>
    <dbReference type="NCBI Taxonomy" id="1651968"/>
    <lineage>
        <taxon>Bacteria</taxon>
        <taxon>Pseudomonadati</taxon>
        <taxon>Pseudomonadota</taxon>
        <taxon>Alphaproteobacteria</taxon>
        <taxon>Rhodobacterales</taxon>
        <taxon>Paracoccaceae</taxon>
        <taxon>Paramylibacter</taxon>
    </lineage>
</organism>
<dbReference type="PANTHER" id="PTHR34203:SF15">
    <property type="entry name" value="SLL1173 PROTEIN"/>
    <property type="match status" value="1"/>
</dbReference>
<dbReference type="InterPro" id="IPR029063">
    <property type="entry name" value="SAM-dependent_MTases_sf"/>
</dbReference>
<protein>
    <recommendedName>
        <fullName evidence="2">Methyltransferase FkbM domain-containing protein</fullName>
    </recommendedName>
</protein>
<feature type="region of interest" description="Disordered" evidence="1">
    <location>
        <begin position="31"/>
        <end position="51"/>
    </location>
</feature>
<evidence type="ECO:0000313" key="4">
    <source>
        <dbReference type="Proteomes" id="UP000634455"/>
    </source>
</evidence>
<dbReference type="NCBIfam" id="TIGR01444">
    <property type="entry name" value="fkbM_fam"/>
    <property type="match status" value="1"/>
</dbReference>
<dbReference type="Gene3D" id="3.40.50.150">
    <property type="entry name" value="Vaccinia Virus protein VP39"/>
    <property type="match status" value="1"/>
</dbReference>
<dbReference type="EMBL" id="BMZF01000005">
    <property type="protein sequence ID" value="GHA55123.1"/>
    <property type="molecule type" value="Genomic_DNA"/>
</dbReference>
<dbReference type="PANTHER" id="PTHR34203">
    <property type="entry name" value="METHYLTRANSFERASE, FKBM FAMILY PROTEIN"/>
    <property type="match status" value="1"/>
</dbReference>
<dbReference type="Proteomes" id="UP000634455">
    <property type="component" value="Unassembled WGS sequence"/>
</dbReference>
<dbReference type="SUPFAM" id="SSF53335">
    <property type="entry name" value="S-adenosyl-L-methionine-dependent methyltransferases"/>
    <property type="match status" value="1"/>
</dbReference>
<dbReference type="InterPro" id="IPR052514">
    <property type="entry name" value="SAM-dependent_MTase"/>
</dbReference>
<evidence type="ECO:0000313" key="3">
    <source>
        <dbReference type="EMBL" id="GHA55123.1"/>
    </source>
</evidence>
<accession>A0ABQ3D554</accession>
<name>A0ABQ3D554_9RHOB</name>
<feature type="domain" description="Methyltransferase FkbM" evidence="2">
    <location>
        <begin position="170"/>
        <end position="323"/>
    </location>
</feature>
<sequence>MTKPTSDDNNPKKPEELVAQLRAQIVQMRETMDKQRSTLDKQRDTLAKQRKNLEDLRIQIKTQADKKPTASEKDIANLRKKLESAETKLATESEKLAKLRKSYDGAMAKQKELRDQSAARLDAVAQQREKNAHLRELSAHQLQSTERKSTSHGMLKGMAMLLAPEDIVFDCGANIGDVTAIFEPTGAQITAFEPDENCVEKMKSRFDDAPNITLIQAGVGISQTRAKLYHSSDYADSEARSQANTLIHGNARVDYDETHASDVKIVNLIEIIEQTIAKHGEIAVLKMDIEGAELDIMEMMFEKSLFDHIRCSVIETHEHIFTDLADRYTAIRTAISAKYPPNKVFMDWI</sequence>
<keyword evidence="4" id="KW-1185">Reference proteome</keyword>
<dbReference type="Pfam" id="PF05050">
    <property type="entry name" value="Methyltransf_21"/>
    <property type="match status" value="1"/>
</dbReference>
<gene>
    <name evidence="3" type="ORF">GCM10008927_21240</name>
</gene>
<evidence type="ECO:0000259" key="2">
    <source>
        <dbReference type="Pfam" id="PF05050"/>
    </source>
</evidence>
<evidence type="ECO:0000256" key="1">
    <source>
        <dbReference type="SAM" id="MobiDB-lite"/>
    </source>
</evidence>
<comment type="caution">
    <text evidence="3">The sequence shown here is derived from an EMBL/GenBank/DDBJ whole genome shotgun (WGS) entry which is preliminary data.</text>
</comment>
<reference evidence="4" key="1">
    <citation type="journal article" date="2019" name="Int. J. Syst. Evol. Microbiol.">
        <title>The Global Catalogue of Microorganisms (GCM) 10K type strain sequencing project: providing services to taxonomists for standard genome sequencing and annotation.</title>
        <authorList>
            <consortium name="The Broad Institute Genomics Platform"/>
            <consortium name="The Broad Institute Genome Sequencing Center for Infectious Disease"/>
            <person name="Wu L."/>
            <person name="Ma J."/>
        </authorList>
    </citation>
    <scope>NUCLEOTIDE SEQUENCE [LARGE SCALE GENOMIC DNA]</scope>
    <source>
        <strain evidence="4">KCTC 32465</strain>
    </source>
</reference>